<dbReference type="InterPro" id="IPR029063">
    <property type="entry name" value="SAM-dependent_MTases_sf"/>
</dbReference>
<reference evidence="2 3" key="1">
    <citation type="journal article" date="2019" name="Int. J. Syst. Evol. Microbiol.">
        <title>The Global Catalogue of Microorganisms (GCM) 10K type strain sequencing project: providing services to taxonomists for standard genome sequencing and annotation.</title>
        <authorList>
            <consortium name="The Broad Institute Genomics Platform"/>
            <consortium name="The Broad Institute Genome Sequencing Center for Infectious Disease"/>
            <person name="Wu L."/>
            <person name="Ma J."/>
        </authorList>
    </citation>
    <scope>NUCLEOTIDE SEQUENCE [LARGE SCALE GENOMIC DNA]</scope>
    <source>
        <strain evidence="2 3">PSRA2</strain>
    </source>
</reference>
<organism evidence="2 3">
    <name type="scientific">Halomarina ordinaria</name>
    <dbReference type="NCBI Taxonomy" id="3033939"/>
    <lineage>
        <taxon>Archaea</taxon>
        <taxon>Methanobacteriati</taxon>
        <taxon>Methanobacteriota</taxon>
        <taxon>Stenosarchaea group</taxon>
        <taxon>Halobacteria</taxon>
        <taxon>Halobacteriales</taxon>
        <taxon>Natronomonadaceae</taxon>
        <taxon>Halomarina</taxon>
    </lineage>
</organism>
<dbReference type="GO" id="GO:0008168">
    <property type="term" value="F:methyltransferase activity"/>
    <property type="evidence" value="ECO:0007669"/>
    <property type="project" value="UniProtKB-KW"/>
</dbReference>
<dbReference type="EMBL" id="JBHSXM010000001">
    <property type="protein sequence ID" value="MFC6836334.1"/>
    <property type="molecule type" value="Genomic_DNA"/>
</dbReference>
<accession>A0ABD5UC80</accession>
<dbReference type="Gene3D" id="3.40.50.150">
    <property type="entry name" value="Vaccinia Virus protein VP39"/>
    <property type="match status" value="1"/>
</dbReference>
<dbReference type="AlphaFoldDB" id="A0ABD5UC80"/>
<sequence length="219" mass="23601">MDDQRDRVRRGYDALAEAYAAARSGDGDGVALLSDLAANLPADARVLDAGCGQGAPVLTRLDERFDPVGLDVSRAQLTLAREACDAALLAGDMTALPFVDDSFDGVTAYHSLIHVPTDEHPTALAEFARVLRPGGSLLLSTGMGAWTGRNRDWLDTGVAMEWSFPDLETTKATLRDVGFDPVAEWYVEDRLGEDEDDGDEGATTDESVDPWVFVLARLD</sequence>
<gene>
    <name evidence="2" type="ORF">ACFQHK_07420</name>
</gene>
<name>A0ABD5UC80_9EURY</name>
<evidence type="ECO:0000259" key="1">
    <source>
        <dbReference type="Pfam" id="PF13649"/>
    </source>
</evidence>
<feature type="domain" description="Methyltransferase" evidence="1">
    <location>
        <begin position="46"/>
        <end position="135"/>
    </location>
</feature>
<dbReference type="PANTHER" id="PTHR42912:SF80">
    <property type="entry name" value="METHYLTRANSFERASE DOMAIN-CONTAINING PROTEIN"/>
    <property type="match status" value="1"/>
</dbReference>
<keyword evidence="2" id="KW-0808">Transferase</keyword>
<dbReference type="InterPro" id="IPR041698">
    <property type="entry name" value="Methyltransf_25"/>
</dbReference>
<dbReference type="Proteomes" id="UP001596406">
    <property type="component" value="Unassembled WGS sequence"/>
</dbReference>
<keyword evidence="3" id="KW-1185">Reference proteome</keyword>
<protein>
    <submittedName>
        <fullName evidence="2">Class I SAM-dependent methyltransferase</fullName>
        <ecNumber evidence="2">2.1.1.-</ecNumber>
    </submittedName>
</protein>
<evidence type="ECO:0000313" key="3">
    <source>
        <dbReference type="Proteomes" id="UP001596406"/>
    </source>
</evidence>
<comment type="caution">
    <text evidence="2">The sequence shown here is derived from an EMBL/GenBank/DDBJ whole genome shotgun (WGS) entry which is preliminary data.</text>
</comment>
<keyword evidence="2" id="KW-0489">Methyltransferase</keyword>
<dbReference type="PANTHER" id="PTHR42912">
    <property type="entry name" value="METHYLTRANSFERASE"/>
    <property type="match status" value="1"/>
</dbReference>
<dbReference type="InterPro" id="IPR050508">
    <property type="entry name" value="Methyltransf_Superfamily"/>
</dbReference>
<dbReference type="GO" id="GO:0032259">
    <property type="term" value="P:methylation"/>
    <property type="evidence" value="ECO:0007669"/>
    <property type="project" value="UniProtKB-KW"/>
</dbReference>
<proteinExistence type="predicted"/>
<dbReference type="Pfam" id="PF13649">
    <property type="entry name" value="Methyltransf_25"/>
    <property type="match status" value="1"/>
</dbReference>
<dbReference type="EC" id="2.1.1.-" evidence="2"/>
<dbReference type="SUPFAM" id="SSF53335">
    <property type="entry name" value="S-adenosyl-L-methionine-dependent methyltransferases"/>
    <property type="match status" value="1"/>
</dbReference>
<evidence type="ECO:0000313" key="2">
    <source>
        <dbReference type="EMBL" id="MFC6836334.1"/>
    </source>
</evidence>
<dbReference type="CDD" id="cd02440">
    <property type="entry name" value="AdoMet_MTases"/>
    <property type="match status" value="1"/>
</dbReference>
<dbReference type="RefSeq" id="WP_304448021.1">
    <property type="nucleotide sequence ID" value="NZ_JARRAH010000001.1"/>
</dbReference>